<sequence>MALDLPRQSQFFVDECKAKGYYLVATIATSASLNVIRTELKAGRHRGTDYVHFVRERDAVRNRFIDIMLDCQLTSIIYASSANRHVLARESCIHAMLDDIVAEGIRALTIESDASIDAADRRIIAKRLKELRYADLRYVHRGKKEEPLLWASDAIAWCYNREGNWRKKITPLILDVRSC</sequence>
<proteinExistence type="predicted"/>
<dbReference type="OrthoDB" id="5188615at2"/>
<dbReference type="Proteomes" id="UP000316612">
    <property type="component" value="Unassembled WGS sequence"/>
</dbReference>
<gene>
    <name evidence="1" type="ORF">AUR04nite_29410</name>
</gene>
<evidence type="ECO:0000313" key="1">
    <source>
        <dbReference type="EMBL" id="GED07409.1"/>
    </source>
</evidence>
<dbReference type="AlphaFoldDB" id="A0A4Y4DPX9"/>
<keyword evidence="2" id="KW-1185">Reference proteome</keyword>
<dbReference type="RefSeq" id="WP_141366495.1">
    <property type="nucleotide sequence ID" value="NZ_BAAAJL010000005.1"/>
</dbReference>
<reference evidence="1 2" key="1">
    <citation type="submission" date="2019-06" db="EMBL/GenBank/DDBJ databases">
        <title>Whole genome shotgun sequence of Glutamicibacter uratoxydans NBRC 15515.</title>
        <authorList>
            <person name="Hosoyama A."/>
            <person name="Uohara A."/>
            <person name="Ohji S."/>
            <person name="Ichikawa N."/>
        </authorList>
    </citation>
    <scope>NUCLEOTIDE SEQUENCE [LARGE SCALE GENOMIC DNA]</scope>
    <source>
        <strain evidence="1 2">NBRC 15515</strain>
    </source>
</reference>
<accession>A0A4Y4DPX9</accession>
<dbReference type="EMBL" id="BJNY01000019">
    <property type="protein sequence ID" value="GED07409.1"/>
    <property type="molecule type" value="Genomic_DNA"/>
</dbReference>
<comment type="caution">
    <text evidence="1">The sequence shown here is derived from an EMBL/GenBank/DDBJ whole genome shotgun (WGS) entry which is preliminary data.</text>
</comment>
<organism evidence="1 2">
    <name type="scientific">Glutamicibacter uratoxydans</name>
    <name type="common">Arthrobacter uratoxydans</name>
    <dbReference type="NCBI Taxonomy" id="43667"/>
    <lineage>
        <taxon>Bacteria</taxon>
        <taxon>Bacillati</taxon>
        <taxon>Actinomycetota</taxon>
        <taxon>Actinomycetes</taxon>
        <taxon>Micrococcales</taxon>
        <taxon>Micrococcaceae</taxon>
        <taxon>Glutamicibacter</taxon>
    </lineage>
</organism>
<name>A0A4Y4DPX9_GLUUR</name>
<protein>
    <submittedName>
        <fullName evidence="1">Uncharacterized protein</fullName>
    </submittedName>
</protein>
<evidence type="ECO:0000313" key="2">
    <source>
        <dbReference type="Proteomes" id="UP000316612"/>
    </source>
</evidence>